<evidence type="ECO:0000313" key="1">
    <source>
        <dbReference type="EMBL" id="MFC5430153.1"/>
    </source>
</evidence>
<proteinExistence type="predicted"/>
<evidence type="ECO:0000313" key="2">
    <source>
        <dbReference type="Proteomes" id="UP001596103"/>
    </source>
</evidence>
<reference evidence="2" key="1">
    <citation type="journal article" date="2019" name="Int. J. Syst. Evol. Microbiol.">
        <title>The Global Catalogue of Microorganisms (GCM) 10K type strain sequencing project: providing services to taxonomists for standard genome sequencing and annotation.</title>
        <authorList>
            <consortium name="The Broad Institute Genomics Platform"/>
            <consortium name="The Broad Institute Genome Sequencing Center for Infectious Disease"/>
            <person name="Wu L."/>
            <person name="Ma J."/>
        </authorList>
    </citation>
    <scope>NUCLEOTIDE SEQUENCE [LARGE SCALE GENOMIC DNA]</scope>
    <source>
        <strain evidence="2">CCUG 56042</strain>
    </source>
</reference>
<name>A0ABW0JAU5_9BURK</name>
<dbReference type="EMBL" id="JBHSMP010000017">
    <property type="protein sequence ID" value="MFC5430153.1"/>
    <property type="molecule type" value="Genomic_DNA"/>
</dbReference>
<organism evidence="1 2">
    <name type="scientific">Paraburkholderia denitrificans</name>
    <dbReference type="NCBI Taxonomy" id="694025"/>
    <lineage>
        <taxon>Bacteria</taxon>
        <taxon>Pseudomonadati</taxon>
        <taxon>Pseudomonadota</taxon>
        <taxon>Betaproteobacteria</taxon>
        <taxon>Burkholderiales</taxon>
        <taxon>Burkholderiaceae</taxon>
        <taxon>Paraburkholderia</taxon>
    </lineage>
</organism>
<accession>A0ABW0JAU5</accession>
<dbReference type="Proteomes" id="UP001596103">
    <property type="component" value="Unassembled WGS sequence"/>
</dbReference>
<keyword evidence="2" id="KW-1185">Reference proteome</keyword>
<protein>
    <submittedName>
        <fullName evidence="1">Uncharacterized protein</fullName>
    </submittedName>
</protein>
<gene>
    <name evidence="1" type="ORF">ACFPTO_15275</name>
</gene>
<sequence length="99" mass="10637">MTTTFNASISSIASASSFFRRAFSTSVAGPRVTAAALIRPRNYFRFVTSAVIAAPVIPGVRDVAARRLIARCISAVIRGWRSGARRWCRVCCSRGAGIS</sequence>
<comment type="caution">
    <text evidence="1">The sequence shown here is derived from an EMBL/GenBank/DDBJ whole genome shotgun (WGS) entry which is preliminary data.</text>
</comment>